<keyword evidence="4" id="KW-0804">Transcription</keyword>
<accession>A0A2R4T671</accession>
<gene>
    <name evidence="7" type="ORF">SLUN_23170</name>
</gene>
<keyword evidence="8" id="KW-1185">Reference proteome</keyword>
<dbReference type="Gene3D" id="1.10.10.10">
    <property type="entry name" value="Winged helix-like DNA-binding domain superfamily/Winged helix DNA-binding domain"/>
    <property type="match status" value="1"/>
</dbReference>
<dbReference type="GeneID" id="55658154"/>
<evidence type="ECO:0000256" key="1">
    <source>
        <dbReference type="ARBA" id="ARBA00009437"/>
    </source>
</evidence>
<organism evidence="7 8">
    <name type="scientific">Streptomyces lunaelactis</name>
    <dbReference type="NCBI Taxonomy" id="1535768"/>
    <lineage>
        <taxon>Bacteria</taxon>
        <taxon>Bacillati</taxon>
        <taxon>Actinomycetota</taxon>
        <taxon>Actinomycetes</taxon>
        <taxon>Kitasatosporales</taxon>
        <taxon>Streptomycetaceae</taxon>
        <taxon>Streptomyces</taxon>
    </lineage>
</organism>
<dbReference type="Pfam" id="PF00126">
    <property type="entry name" value="HTH_1"/>
    <property type="match status" value="1"/>
</dbReference>
<dbReference type="PROSITE" id="PS50931">
    <property type="entry name" value="HTH_LYSR"/>
    <property type="match status" value="1"/>
</dbReference>
<feature type="region of interest" description="Disordered" evidence="5">
    <location>
        <begin position="295"/>
        <end position="315"/>
    </location>
</feature>
<evidence type="ECO:0000313" key="8">
    <source>
        <dbReference type="Proteomes" id="UP000244201"/>
    </source>
</evidence>
<dbReference type="GO" id="GO:0000976">
    <property type="term" value="F:transcription cis-regulatory region binding"/>
    <property type="evidence" value="ECO:0007669"/>
    <property type="project" value="TreeGrafter"/>
</dbReference>
<name>A0A2R4T671_9ACTN</name>
<dbReference type="PANTHER" id="PTHR30126:SF100">
    <property type="entry name" value="LYSR-FAMILY TRANSCRIPTIONAL REGULATOR"/>
    <property type="match status" value="1"/>
</dbReference>
<protein>
    <submittedName>
        <fullName evidence="7">LysR family transcriptional regulator</fullName>
    </submittedName>
</protein>
<evidence type="ECO:0000256" key="3">
    <source>
        <dbReference type="ARBA" id="ARBA00023125"/>
    </source>
</evidence>
<dbReference type="InterPro" id="IPR036390">
    <property type="entry name" value="WH_DNA-bd_sf"/>
</dbReference>
<dbReference type="FunFam" id="1.10.10.10:FF:000001">
    <property type="entry name" value="LysR family transcriptional regulator"/>
    <property type="match status" value="1"/>
</dbReference>
<dbReference type="PANTHER" id="PTHR30126">
    <property type="entry name" value="HTH-TYPE TRANSCRIPTIONAL REGULATOR"/>
    <property type="match status" value="1"/>
</dbReference>
<dbReference type="KEGG" id="slk:SLUN_23170"/>
<dbReference type="CDD" id="cd05466">
    <property type="entry name" value="PBP2_LTTR_substrate"/>
    <property type="match status" value="1"/>
</dbReference>
<dbReference type="Proteomes" id="UP000244201">
    <property type="component" value="Chromosome"/>
</dbReference>
<evidence type="ECO:0000256" key="5">
    <source>
        <dbReference type="SAM" id="MobiDB-lite"/>
    </source>
</evidence>
<keyword evidence="3" id="KW-0238">DNA-binding</keyword>
<dbReference type="Gene3D" id="3.40.190.290">
    <property type="match status" value="1"/>
</dbReference>
<dbReference type="SUPFAM" id="SSF46785">
    <property type="entry name" value="Winged helix' DNA-binding domain"/>
    <property type="match status" value="1"/>
</dbReference>
<dbReference type="InterPro" id="IPR005119">
    <property type="entry name" value="LysR_subst-bd"/>
</dbReference>
<dbReference type="EMBL" id="CP026304">
    <property type="protein sequence ID" value="AVZ74639.1"/>
    <property type="molecule type" value="Genomic_DNA"/>
</dbReference>
<dbReference type="OrthoDB" id="8479357at2"/>
<evidence type="ECO:0000313" key="7">
    <source>
        <dbReference type="EMBL" id="AVZ74639.1"/>
    </source>
</evidence>
<dbReference type="AlphaFoldDB" id="A0A2R4T671"/>
<proteinExistence type="inferred from homology"/>
<dbReference type="Pfam" id="PF03466">
    <property type="entry name" value="LysR_substrate"/>
    <property type="match status" value="1"/>
</dbReference>
<dbReference type="InterPro" id="IPR036388">
    <property type="entry name" value="WH-like_DNA-bd_sf"/>
</dbReference>
<reference evidence="7 8" key="1">
    <citation type="submission" date="2018-01" db="EMBL/GenBank/DDBJ databases">
        <title>Complete genome sequence of Streptomyces lunaelactis MM109T, a Ferroverdin A producer isolated from cave moonmilk deposits.</title>
        <authorList>
            <person name="Naome A."/>
            <person name="Martinet L."/>
            <person name="Maciejewska M."/>
            <person name="Anderssen S."/>
            <person name="Adam D."/>
            <person name="Tenconi E."/>
            <person name="Deflandre B."/>
            <person name="Arguelles-Arias A."/>
            <person name="Calusinska M."/>
            <person name="Copieters W."/>
            <person name="Karim L."/>
            <person name="Hanikenne M."/>
            <person name="Baurain D."/>
            <person name="van Wezel G."/>
            <person name="Smargiasso N."/>
            <person name="de Pauw E."/>
            <person name="Delfosse P."/>
            <person name="Rigali S."/>
        </authorList>
    </citation>
    <scope>NUCLEOTIDE SEQUENCE [LARGE SCALE GENOMIC DNA]</scope>
    <source>
        <strain evidence="7 8">MM109</strain>
    </source>
</reference>
<keyword evidence="2" id="KW-0805">Transcription regulation</keyword>
<dbReference type="GO" id="GO:0003700">
    <property type="term" value="F:DNA-binding transcription factor activity"/>
    <property type="evidence" value="ECO:0007669"/>
    <property type="project" value="InterPro"/>
</dbReference>
<dbReference type="SUPFAM" id="SSF53850">
    <property type="entry name" value="Periplasmic binding protein-like II"/>
    <property type="match status" value="1"/>
</dbReference>
<feature type="domain" description="HTH lysR-type" evidence="6">
    <location>
        <begin position="1"/>
        <end position="58"/>
    </location>
</feature>
<dbReference type="PRINTS" id="PR00039">
    <property type="entry name" value="HTHLYSR"/>
</dbReference>
<comment type="similarity">
    <text evidence="1">Belongs to the LysR transcriptional regulatory family.</text>
</comment>
<evidence type="ECO:0000256" key="2">
    <source>
        <dbReference type="ARBA" id="ARBA00023015"/>
    </source>
</evidence>
<evidence type="ECO:0000256" key="4">
    <source>
        <dbReference type="ARBA" id="ARBA00023163"/>
    </source>
</evidence>
<dbReference type="RefSeq" id="WP_108151294.1">
    <property type="nucleotide sequence ID" value="NZ_CP026304.1"/>
</dbReference>
<evidence type="ECO:0000259" key="6">
    <source>
        <dbReference type="PROSITE" id="PS50931"/>
    </source>
</evidence>
<sequence>MELRLLVTFEKVATVLSFTQAAAELKYAQSSVTSQIRALEASLGTELFDRLGSRIRLTEAGERLLPYARRIIDLSAEARTAVNGVDEPNGTINIGTMESLTSYRLPALLELFHHRYPLVKLSLRPTLGDETRQALRQGVYDIGFLMERETVHAGLETEVLTAEPLVLVCAPTHALAGEAKLATVDLSEVQLVGTEPGCPYRDLFERELRESTGTPPPFMEFGTIEATKRGVAGGLGVALLPRMAVRQELATGVLVALPWEPPFQLHTQVAWREGKRLPRHVRLFIDETVRLVREQESSDRSEQVNRPPYGETWQS</sequence>
<dbReference type="InterPro" id="IPR000847">
    <property type="entry name" value="LysR_HTH_N"/>
</dbReference>